<dbReference type="Proteomes" id="UP000662857">
    <property type="component" value="Chromosome"/>
</dbReference>
<protein>
    <submittedName>
        <fullName evidence="6">Family 43 glycosylhydrolase</fullName>
    </submittedName>
</protein>
<evidence type="ECO:0000256" key="3">
    <source>
        <dbReference type="ARBA" id="ARBA00023295"/>
    </source>
</evidence>
<feature type="region of interest" description="Disordered" evidence="4">
    <location>
        <begin position="304"/>
        <end position="323"/>
    </location>
</feature>
<dbReference type="InterPro" id="IPR023296">
    <property type="entry name" value="Glyco_hydro_beta-prop_sf"/>
</dbReference>
<evidence type="ECO:0000313" key="7">
    <source>
        <dbReference type="Proteomes" id="UP000662857"/>
    </source>
</evidence>
<evidence type="ECO:0000259" key="5">
    <source>
        <dbReference type="Pfam" id="PF00251"/>
    </source>
</evidence>
<keyword evidence="7" id="KW-1185">Reference proteome</keyword>
<gene>
    <name evidence="6" type="ORF">JQS43_16010</name>
</gene>
<evidence type="ECO:0000313" key="6">
    <source>
        <dbReference type="EMBL" id="QSB13140.1"/>
    </source>
</evidence>
<sequence>MGLRLADRWIWDFWLAQDGADHHLFFLQAPRSLGDPELRHWHVSIGHAVSTDLREWELLPDVLAPSPEPAWDDYTTWTGSVLRHDGRWWMFYTGTSHREGGKVQRVGLATSDDLVTWHRYGQSPLIESDPTWYEQLDLAAWPELAWRDPWVLQDPQTGRFHAFVTARARSGDPAVRGVIGHATSSDLLDWQVGPPVTAPGVFGHLEIPQVVWAGGRWQLLFATPPAPAAVVAQRPAAGIPGTHLLSADKLLGPYEWETHQLVDGDPAGTRYGGRLVRTAAGWQLLTWLHHTEDGGFVGELADPVPWPPTGATAATAPPGAPAS</sequence>
<dbReference type="SUPFAM" id="SSF75005">
    <property type="entry name" value="Arabinanase/levansucrase/invertase"/>
    <property type="match status" value="1"/>
</dbReference>
<dbReference type="GO" id="GO:0016798">
    <property type="term" value="F:hydrolase activity, acting on glycosyl bonds"/>
    <property type="evidence" value="ECO:0007669"/>
    <property type="project" value="UniProtKB-KW"/>
</dbReference>
<dbReference type="KEGG" id="nhy:JQS43_16010"/>
<name>A0A895YG22_9ACTN</name>
<proteinExistence type="inferred from homology"/>
<dbReference type="AlphaFoldDB" id="A0A895YG22"/>
<dbReference type="CDD" id="cd18609">
    <property type="entry name" value="GH32-like"/>
    <property type="match status" value="1"/>
</dbReference>
<dbReference type="PANTHER" id="PTHR43101">
    <property type="entry name" value="BETA-FRUCTOSIDASE"/>
    <property type="match status" value="1"/>
</dbReference>
<accession>A0A895YG22</accession>
<comment type="similarity">
    <text evidence="1">Belongs to the glycosyl hydrolase 32 family.</text>
</comment>
<keyword evidence="2" id="KW-0378">Hydrolase</keyword>
<dbReference type="Pfam" id="PF00251">
    <property type="entry name" value="Glyco_hydro_32N"/>
    <property type="match status" value="1"/>
</dbReference>
<organism evidence="6 7">
    <name type="scientific">Natronosporangium hydrolyticum</name>
    <dbReference type="NCBI Taxonomy" id="2811111"/>
    <lineage>
        <taxon>Bacteria</taxon>
        <taxon>Bacillati</taxon>
        <taxon>Actinomycetota</taxon>
        <taxon>Actinomycetes</taxon>
        <taxon>Micromonosporales</taxon>
        <taxon>Micromonosporaceae</taxon>
        <taxon>Natronosporangium</taxon>
    </lineage>
</organism>
<reference evidence="6" key="1">
    <citation type="submission" date="2021-02" db="EMBL/GenBank/DDBJ databases">
        <title>Natrosporangium hydrolyticum gen. nov., sp. nov, a haloalkaliphilic actinobacterium from a soda solonchak soil.</title>
        <authorList>
            <person name="Sorokin D.Y."/>
            <person name="Khijniak T.V."/>
            <person name="Zakharycheva A.P."/>
            <person name="Boueva O.V."/>
            <person name="Ariskina E.V."/>
            <person name="Hahnke R.L."/>
            <person name="Bunk B."/>
            <person name="Sproer C."/>
            <person name="Schumann P."/>
            <person name="Evtushenko L.I."/>
            <person name="Kublanov I.V."/>
        </authorList>
    </citation>
    <scope>NUCLEOTIDE SEQUENCE</scope>
    <source>
        <strain evidence="6">DSM 106523</strain>
    </source>
</reference>
<dbReference type="InterPro" id="IPR013148">
    <property type="entry name" value="Glyco_hydro_32_N"/>
</dbReference>
<dbReference type="InterPro" id="IPR051214">
    <property type="entry name" value="GH32_Enzymes"/>
</dbReference>
<dbReference type="Gene3D" id="2.115.10.20">
    <property type="entry name" value="Glycosyl hydrolase domain, family 43"/>
    <property type="match status" value="1"/>
</dbReference>
<evidence type="ECO:0000256" key="4">
    <source>
        <dbReference type="SAM" id="MobiDB-lite"/>
    </source>
</evidence>
<dbReference type="PANTHER" id="PTHR43101:SF1">
    <property type="entry name" value="BETA-FRUCTOSIDASE"/>
    <property type="match status" value="1"/>
</dbReference>
<keyword evidence="3" id="KW-0326">Glycosidase</keyword>
<feature type="domain" description="Glycosyl hydrolase family 32 N-terminal" evidence="5">
    <location>
        <begin position="21"/>
        <end position="196"/>
    </location>
</feature>
<evidence type="ECO:0000256" key="2">
    <source>
        <dbReference type="ARBA" id="ARBA00022801"/>
    </source>
</evidence>
<evidence type="ECO:0000256" key="1">
    <source>
        <dbReference type="ARBA" id="ARBA00009902"/>
    </source>
</evidence>
<dbReference type="EMBL" id="CP070499">
    <property type="protein sequence ID" value="QSB13140.1"/>
    <property type="molecule type" value="Genomic_DNA"/>
</dbReference>
<dbReference type="RefSeq" id="WP_239675209.1">
    <property type="nucleotide sequence ID" value="NZ_CP070499.1"/>
</dbReference>